<evidence type="ECO:0000256" key="4">
    <source>
        <dbReference type="ARBA" id="ARBA00022989"/>
    </source>
</evidence>
<dbReference type="Pfam" id="PF00324">
    <property type="entry name" value="AA_permease"/>
    <property type="match status" value="1"/>
</dbReference>
<dbReference type="OrthoDB" id="2147536at2759"/>
<feature type="transmembrane region" description="Helical" evidence="6">
    <location>
        <begin position="170"/>
        <end position="188"/>
    </location>
</feature>
<dbReference type="PANTHER" id="PTHR42770:SF7">
    <property type="entry name" value="MEMBRANE PROTEIN"/>
    <property type="match status" value="1"/>
</dbReference>
<gene>
    <name evidence="8" type="ORF">BCR33DRAFT_850115</name>
</gene>
<reference evidence="8 9" key="1">
    <citation type="submission" date="2016-07" db="EMBL/GenBank/DDBJ databases">
        <title>Pervasive Adenine N6-methylation of Active Genes in Fungi.</title>
        <authorList>
            <consortium name="DOE Joint Genome Institute"/>
            <person name="Mondo S.J."/>
            <person name="Dannebaum R.O."/>
            <person name="Kuo R.C."/>
            <person name="Labutti K."/>
            <person name="Haridas S."/>
            <person name="Kuo A."/>
            <person name="Salamov A."/>
            <person name="Ahrendt S.R."/>
            <person name="Lipzen A."/>
            <person name="Sullivan W."/>
            <person name="Andreopoulos W.B."/>
            <person name="Clum A."/>
            <person name="Lindquist E."/>
            <person name="Daum C."/>
            <person name="Ramamoorthy G.K."/>
            <person name="Gryganskyi A."/>
            <person name="Culley D."/>
            <person name="Magnuson J.K."/>
            <person name="James T.Y."/>
            <person name="O'Malley M.A."/>
            <person name="Stajich J.E."/>
            <person name="Spatafora J.W."/>
            <person name="Visel A."/>
            <person name="Grigoriev I.V."/>
        </authorList>
    </citation>
    <scope>NUCLEOTIDE SEQUENCE [LARGE SCALE GENOMIC DNA]</scope>
    <source>
        <strain evidence="8 9">JEL800</strain>
    </source>
</reference>
<dbReference type="InterPro" id="IPR002293">
    <property type="entry name" value="AA/rel_permease1"/>
</dbReference>
<dbReference type="Gene3D" id="1.20.1740.10">
    <property type="entry name" value="Amino acid/polyamine transporter I"/>
    <property type="match status" value="2"/>
</dbReference>
<dbReference type="STRING" id="329046.A0A1Y2CEB1"/>
<keyword evidence="3 6" id="KW-0812">Transmembrane</keyword>
<dbReference type="Pfam" id="PF13520">
    <property type="entry name" value="AA_permease_2"/>
    <property type="match status" value="1"/>
</dbReference>
<organism evidence="8 9">
    <name type="scientific">Rhizoclosmatium globosum</name>
    <dbReference type="NCBI Taxonomy" id="329046"/>
    <lineage>
        <taxon>Eukaryota</taxon>
        <taxon>Fungi</taxon>
        <taxon>Fungi incertae sedis</taxon>
        <taxon>Chytridiomycota</taxon>
        <taxon>Chytridiomycota incertae sedis</taxon>
        <taxon>Chytridiomycetes</taxon>
        <taxon>Chytridiales</taxon>
        <taxon>Chytriomycetaceae</taxon>
        <taxon>Rhizoclosmatium</taxon>
    </lineage>
</organism>
<dbReference type="GO" id="GO:0022857">
    <property type="term" value="F:transmembrane transporter activity"/>
    <property type="evidence" value="ECO:0007669"/>
    <property type="project" value="InterPro"/>
</dbReference>
<sequence length="571" mass="62560">MTYDPEPSRASQTNQTTTITAADPTEAQKRLTSTGHHVFNLFGSETCKYKEAAGEFLEQCELDGNGLSTFMLLSSPLTWNTLLPNGYGNLMAASALGFTSFLAFVLCLIEMMAMLPFNGGMAVFARAAFGPYVGYFVGSCEAWEYILVAAQGVYLFGSTLSSIFNTNQNYAPLYWLIAIAIMPVLITLESSASRDFAQSPLRLKLLEGFVRDGRNEVFRLFHERVEFFGLGTSGLWTSTYSQPIICEGPKADDLGHVLVYGVISYTIILVPALSPGVANLSVAYDPMIDSFLCTWGLDYLSEGGSVAKALYFFVYLPALVNSMLCYSYATSRQVYALSKVGYYPNFYARVLPGNRSPFNAALLSIGLIVVIALIIQFESGGIVGQALLNGSLLYAIFAYIAVGAAYIRMKLVFPSLKRPFDLGFWFGNLCAIITLVSFTSALVELFLQPVMRETLFVCLGKLGVMTVEFVVYHRFHLVETPEEEFIQHHLGNLADGGNIADEYKDEEGKIDANAYVHNLSKSIISVAKSKRQLHGVAVSGSNLKLPSNVKLPVHDESTAEKTGGFLTLPKQ</sequence>
<feature type="transmembrane region" description="Helical" evidence="6">
    <location>
        <begin position="257"/>
        <end position="278"/>
    </location>
</feature>
<dbReference type="EMBL" id="MCGO01000020">
    <property type="protein sequence ID" value="ORY45266.1"/>
    <property type="molecule type" value="Genomic_DNA"/>
</dbReference>
<feature type="transmembrane region" description="Helical" evidence="6">
    <location>
        <begin position="119"/>
        <end position="138"/>
    </location>
</feature>
<keyword evidence="4 6" id="KW-1133">Transmembrane helix</keyword>
<feature type="transmembrane region" description="Helical" evidence="6">
    <location>
        <begin position="383"/>
        <end position="407"/>
    </location>
</feature>
<comment type="caution">
    <text evidence="8">The sequence shown here is derived from an EMBL/GenBank/DDBJ whole genome shotgun (WGS) entry which is preliminary data.</text>
</comment>
<feature type="transmembrane region" description="Helical" evidence="6">
    <location>
        <begin position="145"/>
        <end position="164"/>
    </location>
</feature>
<evidence type="ECO:0000256" key="2">
    <source>
        <dbReference type="ARBA" id="ARBA00022475"/>
    </source>
</evidence>
<feature type="transmembrane region" description="Helical" evidence="6">
    <location>
        <begin position="419"/>
        <end position="442"/>
    </location>
</feature>
<evidence type="ECO:0000256" key="3">
    <source>
        <dbReference type="ARBA" id="ARBA00022692"/>
    </source>
</evidence>
<dbReference type="AlphaFoldDB" id="A0A1Y2CEB1"/>
<feature type="transmembrane region" description="Helical" evidence="6">
    <location>
        <begin position="358"/>
        <end position="377"/>
    </location>
</feature>
<protein>
    <recommendedName>
        <fullName evidence="7">Amino acid permease/ SLC12A domain-containing protein</fullName>
    </recommendedName>
</protein>
<dbReference type="InterPro" id="IPR004841">
    <property type="entry name" value="AA-permease/SLC12A_dom"/>
</dbReference>
<evidence type="ECO:0000313" key="9">
    <source>
        <dbReference type="Proteomes" id="UP000193642"/>
    </source>
</evidence>
<keyword evidence="2" id="KW-1003">Cell membrane</keyword>
<accession>A0A1Y2CEB1</accession>
<dbReference type="GO" id="GO:0005886">
    <property type="term" value="C:plasma membrane"/>
    <property type="evidence" value="ECO:0007669"/>
    <property type="project" value="UniProtKB-SubCell"/>
</dbReference>
<name>A0A1Y2CEB1_9FUNG</name>
<evidence type="ECO:0000256" key="5">
    <source>
        <dbReference type="ARBA" id="ARBA00023136"/>
    </source>
</evidence>
<feature type="domain" description="Amino acid permease/ SLC12A" evidence="7">
    <location>
        <begin position="305"/>
        <end position="452"/>
    </location>
</feature>
<feature type="transmembrane region" description="Helical" evidence="6">
    <location>
        <begin position="90"/>
        <end position="113"/>
    </location>
</feature>
<evidence type="ECO:0000256" key="6">
    <source>
        <dbReference type="SAM" id="Phobius"/>
    </source>
</evidence>
<evidence type="ECO:0000256" key="1">
    <source>
        <dbReference type="ARBA" id="ARBA00004651"/>
    </source>
</evidence>
<evidence type="ECO:0000259" key="7">
    <source>
        <dbReference type="Pfam" id="PF00324"/>
    </source>
</evidence>
<dbReference type="PANTHER" id="PTHR42770">
    <property type="entry name" value="AMINO ACID TRANSPORTER-RELATED"/>
    <property type="match status" value="1"/>
</dbReference>
<keyword evidence="9" id="KW-1185">Reference proteome</keyword>
<dbReference type="Proteomes" id="UP000193642">
    <property type="component" value="Unassembled WGS sequence"/>
</dbReference>
<keyword evidence="5 6" id="KW-0472">Membrane</keyword>
<evidence type="ECO:0000313" key="8">
    <source>
        <dbReference type="EMBL" id="ORY45266.1"/>
    </source>
</evidence>
<comment type="subcellular location">
    <subcellularLocation>
        <location evidence="1">Cell membrane</location>
        <topology evidence="1">Multi-pass membrane protein</topology>
    </subcellularLocation>
</comment>
<feature type="transmembrane region" description="Helical" evidence="6">
    <location>
        <begin position="309"/>
        <end position="329"/>
    </location>
</feature>
<dbReference type="InterPro" id="IPR050367">
    <property type="entry name" value="APC_superfamily"/>
</dbReference>
<proteinExistence type="predicted"/>